<dbReference type="Pfam" id="PF04909">
    <property type="entry name" value="Amidohydro_2"/>
    <property type="match status" value="1"/>
</dbReference>
<organism evidence="3 4">
    <name type="scientific">Pseudodonghicola xiamenensis</name>
    <dbReference type="NCBI Taxonomy" id="337702"/>
    <lineage>
        <taxon>Bacteria</taxon>
        <taxon>Pseudomonadati</taxon>
        <taxon>Pseudomonadota</taxon>
        <taxon>Alphaproteobacteria</taxon>
        <taxon>Rhodobacterales</taxon>
        <taxon>Paracoccaceae</taxon>
        <taxon>Pseudodonghicola</taxon>
    </lineage>
</organism>
<comment type="similarity">
    <text evidence="1">Belongs to the metallo-dependent hydrolases superfamily.</text>
</comment>
<dbReference type="RefSeq" id="WP_084436964.1">
    <property type="nucleotide sequence ID" value="NZ_BNAP01000001.1"/>
</dbReference>
<sequence length="348" mass="38816">MELREDWLAQVQEEVIDPEREIVDPHHHLWQRGGAGYELDQLRADTQAGHNVVQTVYIECRSYYDKSGEERFASVGETRRVAEMARQTEDDPAQICGIVAFADLRDPDLDAVLDAHLAAGQGLVRGIRHAGACDPEPDVLAIPGRGAPGLYADPDFRRGLARLGARGLTYDTWHYHHQADDFLDLVKAVPGTTIILDHFGTPLGVGRFAGQREAIFARWQKDMEALAACPNVFAKLGGLAMPDNGWGWLEAERPPSSDDFVAAQGAWYQHMIGCFGADRCMFESNFPVDRTAISYPVLWNGFKKIAADYDEEARDALFAGTARRVYDLPSTRPPKRRLSLRMPPIQRS</sequence>
<proteinExistence type="inferred from homology"/>
<reference evidence="3" key="2">
    <citation type="submission" date="2020-09" db="EMBL/GenBank/DDBJ databases">
        <authorList>
            <person name="Sun Q."/>
            <person name="Zhou Y."/>
        </authorList>
    </citation>
    <scope>NUCLEOTIDE SEQUENCE</scope>
    <source>
        <strain evidence="3">CGMCC 1.7081</strain>
    </source>
</reference>
<gene>
    <name evidence="3" type="ORF">GCM10010961_05050</name>
</gene>
<evidence type="ECO:0000313" key="3">
    <source>
        <dbReference type="EMBL" id="GHG81189.1"/>
    </source>
</evidence>
<dbReference type="Proteomes" id="UP000611500">
    <property type="component" value="Unassembled WGS sequence"/>
</dbReference>
<accession>A0A8J3H3F7</accession>
<feature type="domain" description="Amidohydrolase-related" evidence="2">
    <location>
        <begin position="23"/>
        <end position="328"/>
    </location>
</feature>
<protein>
    <submittedName>
        <fullName evidence="3">Amidohydrolase</fullName>
    </submittedName>
</protein>
<dbReference type="Gene3D" id="3.20.20.140">
    <property type="entry name" value="Metal-dependent hydrolases"/>
    <property type="match status" value="1"/>
</dbReference>
<dbReference type="AlphaFoldDB" id="A0A8J3H3F7"/>
<dbReference type="PANTHER" id="PTHR43569:SF1">
    <property type="entry name" value="BLL3371 PROTEIN"/>
    <property type="match status" value="1"/>
</dbReference>
<dbReference type="GO" id="GO:0016787">
    <property type="term" value="F:hydrolase activity"/>
    <property type="evidence" value="ECO:0007669"/>
    <property type="project" value="InterPro"/>
</dbReference>
<name>A0A8J3H3F7_9RHOB</name>
<dbReference type="SUPFAM" id="SSF51556">
    <property type="entry name" value="Metallo-dependent hydrolases"/>
    <property type="match status" value="1"/>
</dbReference>
<dbReference type="PANTHER" id="PTHR43569">
    <property type="entry name" value="AMIDOHYDROLASE"/>
    <property type="match status" value="1"/>
</dbReference>
<dbReference type="InterPro" id="IPR032466">
    <property type="entry name" value="Metal_Hydrolase"/>
</dbReference>
<dbReference type="InterPro" id="IPR052350">
    <property type="entry name" value="Metallo-dep_Lactonases"/>
</dbReference>
<dbReference type="EMBL" id="BNAP01000001">
    <property type="protein sequence ID" value="GHG81189.1"/>
    <property type="molecule type" value="Genomic_DNA"/>
</dbReference>
<dbReference type="InterPro" id="IPR006680">
    <property type="entry name" value="Amidohydro-rel"/>
</dbReference>
<evidence type="ECO:0000259" key="2">
    <source>
        <dbReference type="Pfam" id="PF04909"/>
    </source>
</evidence>
<reference evidence="3" key="1">
    <citation type="journal article" date="2014" name="Int. J. Syst. Evol. Microbiol.">
        <title>Complete genome sequence of Corynebacterium casei LMG S-19264T (=DSM 44701T), isolated from a smear-ripened cheese.</title>
        <authorList>
            <consortium name="US DOE Joint Genome Institute (JGI-PGF)"/>
            <person name="Walter F."/>
            <person name="Albersmeier A."/>
            <person name="Kalinowski J."/>
            <person name="Ruckert C."/>
        </authorList>
    </citation>
    <scope>NUCLEOTIDE SEQUENCE</scope>
    <source>
        <strain evidence="3">CGMCC 1.7081</strain>
    </source>
</reference>
<keyword evidence="4" id="KW-1185">Reference proteome</keyword>
<evidence type="ECO:0000256" key="1">
    <source>
        <dbReference type="ARBA" id="ARBA00038310"/>
    </source>
</evidence>
<comment type="caution">
    <text evidence="3">The sequence shown here is derived from an EMBL/GenBank/DDBJ whole genome shotgun (WGS) entry which is preliminary data.</text>
</comment>
<evidence type="ECO:0000313" key="4">
    <source>
        <dbReference type="Proteomes" id="UP000611500"/>
    </source>
</evidence>